<accession>A0A316VMY4</accession>
<evidence type="ECO:0000256" key="4">
    <source>
        <dbReference type="SAM" id="MobiDB-lite"/>
    </source>
</evidence>
<dbReference type="InterPro" id="IPR003604">
    <property type="entry name" value="Matrin/U1-like-C_Znf_C2H2"/>
</dbReference>
<sequence>MTTPWIARPRWTCSYCNITINDDVPSRTQHENGLRHKGNVERSLREAYKKSERERIQEREAKKSMQEIERLANIRHQQDIGGTEAGPSNQATSEEKTKEPKQPAKWKPSDKLATYGSAMPVYADEQSRLDEMHRQQLALEESERKKEGTAGAWQTVEQTPALPESKIQTSDSLPQTNAQSSSSSYKVREKKGNYHDDNEEDTIDSIKVKKRIRTGDEEERKRRIEEEQRTMLPQWTPVRLDTGISAKKEGIQGVPINRINDESNAAPIDLSKDESEDQKDQVKTEEAEQPSSSSNMFKKRKAGSGSGAKKVRAVV</sequence>
<evidence type="ECO:0000313" key="7">
    <source>
        <dbReference type="Proteomes" id="UP000245771"/>
    </source>
</evidence>
<dbReference type="EMBL" id="KZ819602">
    <property type="protein sequence ID" value="PWN37461.1"/>
    <property type="molecule type" value="Genomic_DNA"/>
</dbReference>
<evidence type="ECO:0000256" key="3">
    <source>
        <dbReference type="ARBA" id="ARBA00022833"/>
    </source>
</evidence>
<feature type="compositionally biased region" description="Basic and acidic residues" evidence="4">
    <location>
        <begin position="213"/>
        <end position="229"/>
    </location>
</feature>
<feature type="compositionally biased region" description="Basic and acidic residues" evidence="4">
    <location>
        <begin position="186"/>
        <end position="196"/>
    </location>
</feature>
<dbReference type="GO" id="GO:0008270">
    <property type="term" value="F:zinc ion binding"/>
    <property type="evidence" value="ECO:0007669"/>
    <property type="project" value="UniProtKB-KW"/>
</dbReference>
<dbReference type="Proteomes" id="UP000245771">
    <property type="component" value="Unassembled WGS sequence"/>
</dbReference>
<keyword evidence="2" id="KW-0863">Zinc-finger</keyword>
<evidence type="ECO:0000313" key="6">
    <source>
        <dbReference type="EMBL" id="PWN37461.1"/>
    </source>
</evidence>
<dbReference type="SUPFAM" id="SSF57667">
    <property type="entry name" value="beta-beta-alpha zinc fingers"/>
    <property type="match status" value="1"/>
</dbReference>
<keyword evidence="1" id="KW-0479">Metal-binding</keyword>
<dbReference type="AlphaFoldDB" id="A0A316VMY4"/>
<dbReference type="InterPro" id="IPR040023">
    <property type="entry name" value="WBP4"/>
</dbReference>
<organism evidence="6 7">
    <name type="scientific">Meira miltonrushii</name>
    <dbReference type="NCBI Taxonomy" id="1280837"/>
    <lineage>
        <taxon>Eukaryota</taxon>
        <taxon>Fungi</taxon>
        <taxon>Dikarya</taxon>
        <taxon>Basidiomycota</taxon>
        <taxon>Ustilaginomycotina</taxon>
        <taxon>Exobasidiomycetes</taxon>
        <taxon>Exobasidiales</taxon>
        <taxon>Brachybasidiaceae</taxon>
        <taxon>Meira</taxon>
    </lineage>
</organism>
<name>A0A316VMY4_9BASI</name>
<protein>
    <recommendedName>
        <fullName evidence="5">U1-type domain-containing protein</fullName>
    </recommendedName>
</protein>
<dbReference type="InterPro" id="IPR036236">
    <property type="entry name" value="Znf_C2H2_sf"/>
</dbReference>
<keyword evidence="7" id="KW-1185">Reference proteome</keyword>
<dbReference type="Gene3D" id="3.30.160.60">
    <property type="entry name" value="Classic Zinc Finger"/>
    <property type="match status" value="1"/>
</dbReference>
<feature type="compositionally biased region" description="Polar residues" evidence="4">
    <location>
        <begin position="166"/>
        <end position="185"/>
    </location>
</feature>
<dbReference type="OrthoDB" id="191651at2759"/>
<dbReference type="GO" id="GO:0000398">
    <property type="term" value="P:mRNA splicing, via spliceosome"/>
    <property type="evidence" value="ECO:0007669"/>
    <property type="project" value="InterPro"/>
</dbReference>
<feature type="compositionally biased region" description="Basic and acidic residues" evidence="4">
    <location>
        <begin position="24"/>
        <end position="78"/>
    </location>
</feature>
<feature type="compositionally biased region" description="Basic and acidic residues" evidence="4">
    <location>
        <begin position="125"/>
        <end position="134"/>
    </location>
</feature>
<feature type="region of interest" description="Disordered" evidence="4">
    <location>
        <begin position="24"/>
        <end position="315"/>
    </location>
</feature>
<dbReference type="PANTHER" id="PTHR13173">
    <property type="entry name" value="WW DOMAIN BINDING PROTEIN 4"/>
    <property type="match status" value="1"/>
</dbReference>
<feature type="compositionally biased region" description="Basic and acidic residues" evidence="4">
    <location>
        <begin position="93"/>
        <end position="110"/>
    </location>
</feature>
<dbReference type="STRING" id="1280837.A0A316VMY4"/>
<feature type="compositionally biased region" description="Basic and acidic residues" evidence="4">
    <location>
        <begin position="270"/>
        <end position="286"/>
    </location>
</feature>
<dbReference type="Pfam" id="PF06220">
    <property type="entry name" value="zf-U1"/>
    <property type="match status" value="1"/>
</dbReference>
<evidence type="ECO:0000259" key="5">
    <source>
        <dbReference type="SMART" id="SM00451"/>
    </source>
</evidence>
<keyword evidence="3" id="KW-0862">Zinc</keyword>
<gene>
    <name evidence="6" type="ORF">FA14DRAFT_159507</name>
</gene>
<feature type="domain" description="U1-type" evidence="5">
    <location>
        <begin position="8"/>
        <end position="43"/>
    </location>
</feature>
<dbReference type="PANTHER" id="PTHR13173:SF10">
    <property type="entry name" value="WW DOMAIN-BINDING PROTEIN 4"/>
    <property type="match status" value="1"/>
</dbReference>
<dbReference type="GO" id="GO:0003723">
    <property type="term" value="F:RNA binding"/>
    <property type="evidence" value="ECO:0007669"/>
    <property type="project" value="TreeGrafter"/>
</dbReference>
<evidence type="ECO:0000256" key="2">
    <source>
        <dbReference type="ARBA" id="ARBA00022771"/>
    </source>
</evidence>
<dbReference type="InParanoid" id="A0A316VMY4"/>
<proteinExistence type="predicted"/>
<evidence type="ECO:0000256" key="1">
    <source>
        <dbReference type="ARBA" id="ARBA00022723"/>
    </source>
</evidence>
<reference evidence="6 7" key="1">
    <citation type="journal article" date="2018" name="Mol. Biol. Evol.">
        <title>Broad Genomic Sampling Reveals a Smut Pathogenic Ancestry of the Fungal Clade Ustilaginomycotina.</title>
        <authorList>
            <person name="Kijpornyongpan T."/>
            <person name="Mondo S.J."/>
            <person name="Barry K."/>
            <person name="Sandor L."/>
            <person name="Lee J."/>
            <person name="Lipzen A."/>
            <person name="Pangilinan J."/>
            <person name="LaButti K."/>
            <person name="Hainaut M."/>
            <person name="Henrissat B."/>
            <person name="Grigoriev I.V."/>
            <person name="Spatafora J.W."/>
            <person name="Aime M.C."/>
        </authorList>
    </citation>
    <scope>NUCLEOTIDE SEQUENCE [LARGE SCALE GENOMIC DNA]</scope>
    <source>
        <strain evidence="6 7">MCA 3882</strain>
    </source>
</reference>
<dbReference type="RefSeq" id="XP_025357763.1">
    <property type="nucleotide sequence ID" value="XM_025498252.1"/>
</dbReference>
<dbReference type="GeneID" id="37020033"/>
<dbReference type="InterPro" id="IPR013085">
    <property type="entry name" value="U1-CZ_Znf_C2H2"/>
</dbReference>
<dbReference type="GO" id="GO:0071011">
    <property type="term" value="C:precatalytic spliceosome"/>
    <property type="evidence" value="ECO:0007669"/>
    <property type="project" value="TreeGrafter"/>
</dbReference>
<dbReference type="SMART" id="SM00451">
    <property type="entry name" value="ZnF_U1"/>
    <property type="match status" value="1"/>
</dbReference>